<organism evidence="1 2">
    <name type="scientific">Rhypophila decipiens</name>
    <dbReference type="NCBI Taxonomy" id="261697"/>
    <lineage>
        <taxon>Eukaryota</taxon>
        <taxon>Fungi</taxon>
        <taxon>Dikarya</taxon>
        <taxon>Ascomycota</taxon>
        <taxon>Pezizomycotina</taxon>
        <taxon>Sordariomycetes</taxon>
        <taxon>Sordariomycetidae</taxon>
        <taxon>Sordariales</taxon>
        <taxon>Naviculisporaceae</taxon>
        <taxon>Rhypophila</taxon>
    </lineage>
</organism>
<gene>
    <name evidence="1" type="ORF">QBC37DRAFT_434582</name>
</gene>
<dbReference type="Proteomes" id="UP001301769">
    <property type="component" value="Unassembled WGS sequence"/>
</dbReference>
<keyword evidence="2" id="KW-1185">Reference proteome</keyword>
<evidence type="ECO:0008006" key="3">
    <source>
        <dbReference type="Google" id="ProtNLM"/>
    </source>
</evidence>
<accession>A0AAN6XY49</accession>
<dbReference type="EMBL" id="MU858368">
    <property type="protein sequence ID" value="KAK4206672.1"/>
    <property type="molecule type" value="Genomic_DNA"/>
</dbReference>
<protein>
    <recommendedName>
        <fullName evidence="3">NB-ARC domain-containing protein</fullName>
    </recommendedName>
</protein>
<dbReference type="InterPro" id="IPR027417">
    <property type="entry name" value="P-loop_NTPase"/>
</dbReference>
<reference evidence="1" key="1">
    <citation type="journal article" date="2023" name="Mol. Phylogenet. Evol.">
        <title>Genome-scale phylogeny and comparative genomics of the fungal order Sordariales.</title>
        <authorList>
            <person name="Hensen N."/>
            <person name="Bonometti L."/>
            <person name="Westerberg I."/>
            <person name="Brannstrom I.O."/>
            <person name="Guillou S."/>
            <person name="Cros-Aarteil S."/>
            <person name="Calhoun S."/>
            <person name="Haridas S."/>
            <person name="Kuo A."/>
            <person name="Mondo S."/>
            <person name="Pangilinan J."/>
            <person name="Riley R."/>
            <person name="LaButti K."/>
            <person name="Andreopoulos B."/>
            <person name="Lipzen A."/>
            <person name="Chen C."/>
            <person name="Yan M."/>
            <person name="Daum C."/>
            <person name="Ng V."/>
            <person name="Clum A."/>
            <person name="Steindorff A."/>
            <person name="Ohm R.A."/>
            <person name="Martin F."/>
            <person name="Silar P."/>
            <person name="Natvig D.O."/>
            <person name="Lalanne C."/>
            <person name="Gautier V."/>
            <person name="Ament-Velasquez S.L."/>
            <person name="Kruys A."/>
            <person name="Hutchinson M.I."/>
            <person name="Powell A.J."/>
            <person name="Barry K."/>
            <person name="Miller A.N."/>
            <person name="Grigoriev I.V."/>
            <person name="Debuchy R."/>
            <person name="Gladieux P."/>
            <person name="Hiltunen Thoren M."/>
            <person name="Johannesson H."/>
        </authorList>
    </citation>
    <scope>NUCLEOTIDE SEQUENCE</scope>
    <source>
        <strain evidence="1">PSN293</strain>
    </source>
</reference>
<dbReference type="AlphaFoldDB" id="A0AAN6XY49"/>
<evidence type="ECO:0000313" key="1">
    <source>
        <dbReference type="EMBL" id="KAK4206672.1"/>
    </source>
</evidence>
<dbReference type="Gene3D" id="3.40.50.300">
    <property type="entry name" value="P-loop containing nucleotide triphosphate hydrolases"/>
    <property type="match status" value="1"/>
</dbReference>
<reference evidence="1" key="2">
    <citation type="submission" date="2023-05" db="EMBL/GenBank/DDBJ databases">
        <authorList>
            <consortium name="Lawrence Berkeley National Laboratory"/>
            <person name="Steindorff A."/>
            <person name="Hensen N."/>
            <person name="Bonometti L."/>
            <person name="Westerberg I."/>
            <person name="Brannstrom I.O."/>
            <person name="Guillou S."/>
            <person name="Cros-Aarteil S."/>
            <person name="Calhoun S."/>
            <person name="Haridas S."/>
            <person name="Kuo A."/>
            <person name="Mondo S."/>
            <person name="Pangilinan J."/>
            <person name="Riley R."/>
            <person name="Labutti K."/>
            <person name="Andreopoulos B."/>
            <person name="Lipzen A."/>
            <person name="Chen C."/>
            <person name="Yanf M."/>
            <person name="Daum C."/>
            <person name="Ng V."/>
            <person name="Clum A."/>
            <person name="Ohm R."/>
            <person name="Martin F."/>
            <person name="Silar P."/>
            <person name="Natvig D."/>
            <person name="Lalanne C."/>
            <person name="Gautier V."/>
            <person name="Ament-Velasquez S.L."/>
            <person name="Kruys A."/>
            <person name="Hutchinson M.I."/>
            <person name="Powell A.J."/>
            <person name="Barry K."/>
            <person name="Miller A.N."/>
            <person name="Grigoriev I.V."/>
            <person name="Debuchy R."/>
            <person name="Gladieux P."/>
            <person name="Thoren M.H."/>
            <person name="Johannesson H."/>
        </authorList>
    </citation>
    <scope>NUCLEOTIDE SEQUENCE</scope>
    <source>
        <strain evidence="1">PSN293</strain>
    </source>
</reference>
<dbReference type="SUPFAM" id="SSF52540">
    <property type="entry name" value="P-loop containing nucleoside triphosphate hydrolases"/>
    <property type="match status" value="1"/>
</dbReference>
<proteinExistence type="predicted"/>
<evidence type="ECO:0000313" key="2">
    <source>
        <dbReference type="Proteomes" id="UP001301769"/>
    </source>
</evidence>
<dbReference type="GO" id="GO:0043531">
    <property type="term" value="F:ADP binding"/>
    <property type="evidence" value="ECO:0007669"/>
    <property type="project" value="InterPro"/>
</dbReference>
<name>A0AAN6XY49_9PEZI</name>
<comment type="caution">
    <text evidence="1">The sequence shown here is derived from an EMBL/GenBank/DDBJ whole genome shotgun (WGS) entry which is preliminary data.</text>
</comment>
<sequence length="85" mass="9555">MVLDGQQTTKIAITGPGGIGKSQLALELAHRTKQTYKNCSVFWISVADMDSFYQACLYVAWKLSILGWDDEKQDPRKRGKVATYL</sequence>